<dbReference type="EMBL" id="VZBP01000123">
    <property type="protein sequence ID" value="MQO09903.1"/>
    <property type="molecule type" value="Genomic_DNA"/>
</dbReference>
<dbReference type="InterPro" id="IPR000119">
    <property type="entry name" value="Hist_DNA-bd"/>
</dbReference>
<comment type="similarity">
    <text evidence="1 4">Belongs to the bacterial histone-like protein family.</text>
</comment>
<dbReference type="Proteomes" id="UP000215155">
    <property type="component" value="Unassembled WGS sequence"/>
</dbReference>
<reference evidence="5" key="3">
    <citation type="submission" date="2022-07" db="EMBL/GenBank/DDBJ databases">
        <title>Prevotella copri.</title>
        <authorList>
            <person name="Yang C."/>
        </authorList>
    </citation>
    <scope>NUCLEOTIDE SEQUENCE</scope>
    <source>
        <strain evidence="5">HF2107</strain>
    </source>
</reference>
<dbReference type="OrthoDB" id="1095660at2"/>
<evidence type="ECO:0000313" key="7">
    <source>
        <dbReference type="EMBL" id="MQN12358.1"/>
    </source>
</evidence>
<dbReference type="Pfam" id="PF00216">
    <property type="entry name" value="Bac_DNA_binding"/>
    <property type="match status" value="1"/>
</dbReference>
<dbReference type="SMART" id="SM00411">
    <property type="entry name" value="BHL"/>
    <property type="match status" value="1"/>
</dbReference>
<dbReference type="PANTHER" id="PTHR33175:SF3">
    <property type="entry name" value="DNA-BINDING PROTEIN HU-BETA"/>
    <property type="match status" value="1"/>
</dbReference>
<dbReference type="SUPFAM" id="SSF47729">
    <property type="entry name" value="IHF-like DNA-binding proteins"/>
    <property type="match status" value="1"/>
</dbReference>
<evidence type="ECO:0000313" key="14">
    <source>
        <dbReference type="Proteomes" id="UP000477980"/>
    </source>
</evidence>
<proteinExistence type="inferred from homology"/>
<dbReference type="GO" id="GO:0030261">
    <property type="term" value="P:chromosome condensation"/>
    <property type="evidence" value="ECO:0007669"/>
    <property type="project" value="UniProtKB-KW"/>
</dbReference>
<dbReference type="EMBL" id="VZCW01000152">
    <property type="protein sequence ID" value="MQN12358.1"/>
    <property type="molecule type" value="Genomic_DNA"/>
</dbReference>
<evidence type="ECO:0000313" key="9">
    <source>
        <dbReference type="EMBL" id="MQP15355.1"/>
    </source>
</evidence>
<dbReference type="InterPro" id="IPR010992">
    <property type="entry name" value="IHF-like_DNA-bd_dom_sf"/>
</dbReference>
<evidence type="ECO:0000313" key="8">
    <source>
        <dbReference type="EMBL" id="MQO09903.1"/>
    </source>
</evidence>
<evidence type="ECO:0000313" key="6">
    <source>
        <dbReference type="EMBL" id="MCW4127471.1"/>
    </source>
</evidence>
<dbReference type="RefSeq" id="WP_089542697.1">
    <property type="nucleotide sequence ID" value="NZ_CATKVW010000001.1"/>
</dbReference>
<dbReference type="EMBL" id="JAPDVK010000001">
    <property type="protein sequence ID" value="MCW4127471.1"/>
    <property type="molecule type" value="Genomic_DNA"/>
</dbReference>
<dbReference type="Proteomes" id="UP000405805">
    <property type="component" value="Unassembled WGS sequence"/>
</dbReference>
<dbReference type="Gene3D" id="4.10.520.10">
    <property type="entry name" value="IHF-like DNA-binding proteins"/>
    <property type="match status" value="1"/>
</dbReference>
<reference evidence="6" key="4">
    <citation type="submission" date="2022-11" db="EMBL/GenBank/DDBJ databases">
        <title>Genomic repertoires linked with pathogenic potency of arthritogenic Prevotella copri isolated from the gut of rheumatoid arthritis patients.</title>
        <authorList>
            <person name="Nii T."/>
            <person name="Maeda Y."/>
            <person name="Motooka D."/>
            <person name="Naito M."/>
            <person name="Matsumoto Y."/>
            <person name="Ogawa T."/>
            <person name="Oguro-Igashira E."/>
            <person name="Kishikawa T."/>
            <person name="Yamashita M."/>
            <person name="Koizumi S."/>
            <person name="Kurakawa T."/>
            <person name="Okumura R."/>
            <person name="Kayama H."/>
            <person name="Murakami M."/>
            <person name="Sakaguchi T."/>
            <person name="Das B."/>
            <person name="Nakamura S."/>
            <person name="Okada Y."/>
            <person name="Kumanogoh A."/>
            <person name="Takeda K."/>
        </authorList>
    </citation>
    <scope>NUCLEOTIDE SEQUENCE</scope>
    <source>
        <strain evidence="6">F3-75</strain>
    </source>
</reference>
<comment type="caution">
    <text evidence="9">The sequence shown here is derived from an EMBL/GenBank/DDBJ whole genome shotgun (WGS) entry which is preliminary data.</text>
</comment>
<dbReference type="Proteomes" id="UP000477980">
    <property type="component" value="Unassembled WGS sequence"/>
</dbReference>
<name>A0A229I9I4_9BACT</name>
<accession>A0A229I9I4</accession>
<evidence type="ECO:0000313" key="11">
    <source>
        <dbReference type="Proteomes" id="UP000215155"/>
    </source>
</evidence>
<dbReference type="EMBL" id="NMPZ01000001">
    <property type="protein sequence ID" value="OXL45426.1"/>
    <property type="molecule type" value="Genomic_DNA"/>
</dbReference>
<evidence type="ECO:0000313" key="12">
    <source>
        <dbReference type="Proteomes" id="UP000405805"/>
    </source>
</evidence>
<organism evidence="9 14">
    <name type="scientific">Segatella copri</name>
    <dbReference type="NCBI Taxonomy" id="165179"/>
    <lineage>
        <taxon>Bacteria</taxon>
        <taxon>Pseudomonadati</taxon>
        <taxon>Bacteroidota</taxon>
        <taxon>Bacteroidia</taxon>
        <taxon>Bacteroidales</taxon>
        <taxon>Prevotellaceae</taxon>
        <taxon>Segatella</taxon>
    </lineage>
</organism>
<sequence length="97" mass="11002">MNNKEYIAELAQQTGYSQDDTQKMVRKVIDAMIAEFEDGEAVSIPNFGTFEVKKRLERVVVNPTTKKRQLVPPKLVLGFRPVASVKEKLKNGGEDYE</sequence>
<evidence type="ECO:0000256" key="2">
    <source>
        <dbReference type="ARBA" id="ARBA00023067"/>
    </source>
</evidence>
<reference evidence="10 11" key="1">
    <citation type="submission" date="2017-07" db="EMBL/GenBank/DDBJ databases">
        <title>Draft genome sequence of Prevotella copri isolated from the gut of healthy adult Indian.</title>
        <authorList>
            <person name="Das B."/>
            <person name="Bag S."/>
            <person name="Ghosh T.S."/>
        </authorList>
    </citation>
    <scope>NUCLEOTIDE SEQUENCE [LARGE SCALE GENOMIC DNA]</scope>
    <source>
        <strain evidence="10 11">Indica</strain>
    </source>
</reference>
<gene>
    <name evidence="10" type="ORF">CFT61_01435</name>
    <name evidence="9" type="ORF">F7D25_13260</name>
    <name evidence="8" type="ORF">F7D57_09320</name>
    <name evidence="7" type="ORF">F7D95_05880</name>
    <name evidence="5" type="ORF">NNC64_08050</name>
    <name evidence="6" type="ORF">ONT16_04190</name>
</gene>
<evidence type="ECO:0000256" key="4">
    <source>
        <dbReference type="RuleBase" id="RU003939"/>
    </source>
</evidence>
<dbReference type="GO" id="GO:0005829">
    <property type="term" value="C:cytosol"/>
    <property type="evidence" value="ECO:0007669"/>
    <property type="project" value="TreeGrafter"/>
</dbReference>
<reference evidence="12 13" key="2">
    <citation type="submission" date="2019-09" db="EMBL/GenBank/DDBJ databases">
        <title>Distinct polysaccharide growth profiles of human intestinal Prevotella copri isolates.</title>
        <authorList>
            <person name="Fehlner-Peach H."/>
            <person name="Magnabosco C."/>
            <person name="Raghavan V."/>
            <person name="Scher J.U."/>
            <person name="Tett A."/>
            <person name="Cox L.M."/>
            <person name="Gottsegen C."/>
            <person name="Watters A."/>
            <person name="Wiltshire- Gordon J.D."/>
            <person name="Segata N."/>
            <person name="Bonneau R."/>
            <person name="Littman D.R."/>
        </authorList>
    </citation>
    <scope>NUCLEOTIDE SEQUENCE [LARGE SCALE GENOMIC DNA]</scope>
    <source>
        <strain evidence="12">iA624</strain>
        <strain evidence="8">IA624</strain>
        <strain evidence="9">IAA917</strain>
        <strain evidence="14">iAA917</strain>
        <strain evidence="13">iAQ1179</strain>
        <strain evidence="7">IAQ1179</strain>
    </source>
</reference>
<dbReference type="Proteomes" id="UP001205531">
    <property type="component" value="Unassembled WGS sequence"/>
</dbReference>
<dbReference type="EMBL" id="VZAH01000129">
    <property type="protein sequence ID" value="MQP15355.1"/>
    <property type="molecule type" value="Genomic_DNA"/>
</dbReference>
<dbReference type="Proteomes" id="UP000442105">
    <property type="component" value="Unassembled WGS sequence"/>
</dbReference>
<evidence type="ECO:0000256" key="1">
    <source>
        <dbReference type="ARBA" id="ARBA00010529"/>
    </source>
</evidence>
<evidence type="ECO:0000313" key="5">
    <source>
        <dbReference type="EMBL" id="MCP9564509.1"/>
    </source>
</evidence>
<evidence type="ECO:0000256" key="3">
    <source>
        <dbReference type="ARBA" id="ARBA00023125"/>
    </source>
</evidence>
<keyword evidence="2" id="KW-0226">DNA condensation</keyword>
<dbReference type="EMBL" id="JANDWZ010000015">
    <property type="protein sequence ID" value="MCP9564509.1"/>
    <property type="molecule type" value="Genomic_DNA"/>
</dbReference>
<dbReference type="GO" id="GO:0003677">
    <property type="term" value="F:DNA binding"/>
    <property type="evidence" value="ECO:0007669"/>
    <property type="project" value="UniProtKB-KW"/>
</dbReference>
<evidence type="ECO:0000313" key="10">
    <source>
        <dbReference type="EMBL" id="OXL45426.1"/>
    </source>
</evidence>
<protein>
    <submittedName>
        <fullName evidence="9 10">DNA-binding protein</fullName>
    </submittedName>
</protein>
<evidence type="ECO:0000313" key="13">
    <source>
        <dbReference type="Proteomes" id="UP000442105"/>
    </source>
</evidence>
<dbReference type="Proteomes" id="UP001209344">
    <property type="component" value="Unassembled WGS sequence"/>
</dbReference>
<dbReference type="GO" id="GO:0030527">
    <property type="term" value="F:structural constituent of chromatin"/>
    <property type="evidence" value="ECO:0007669"/>
    <property type="project" value="InterPro"/>
</dbReference>
<keyword evidence="3 9" id="KW-0238">DNA-binding</keyword>
<dbReference type="AlphaFoldDB" id="A0A229I9I4"/>
<dbReference type="PANTHER" id="PTHR33175">
    <property type="entry name" value="DNA-BINDING PROTEIN HU"/>
    <property type="match status" value="1"/>
</dbReference>
<dbReference type="CDD" id="cd13832">
    <property type="entry name" value="IHF"/>
    <property type="match status" value="1"/>
</dbReference>